<sequence length="273" mass="31310">MGWWQEQKWQRWQARHPLPEATWQDVCTTLPLLAGLSKPLLARLGERSWRVLFELRLSLPGEVEWSVEAHLTLAAQIALMGLGWSDRRARDALGDTREIIVVPGAFRRHVQEMDDFGVMHEFDDERAGETSWGGPVVLSLEDIKCSGEWHGFNVIIHEFAHKLDMTGNMAVDGQPALPADIDPKTWYDTFMRAWQAFQGTLERGEETPIDDYAATHPSEFFAVCCEYFFSAPDLLEGVWPELYALLVRYFNQNPLERYRPFAATFERATPAPE</sequence>
<dbReference type="OrthoDB" id="9786424at2"/>
<evidence type="ECO:0000313" key="1">
    <source>
        <dbReference type="EMBL" id="SFC65621.1"/>
    </source>
</evidence>
<keyword evidence="2" id="KW-1185">Reference proteome</keyword>
<evidence type="ECO:0000313" key="2">
    <source>
        <dbReference type="Proteomes" id="UP000199046"/>
    </source>
</evidence>
<dbReference type="GO" id="GO:0004177">
    <property type="term" value="F:aminopeptidase activity"/>
    <property type="evidence" value="ECO:0007669"/>
    <property type="project" value="TreeGrafter"/>
</dbReference>
<proteinExistence type="predicted"/>
<accession>A0A1I1KY03</accession>
<dbReference type="Gene3D" id="3.40.390.10">
    <property type="entry name" value="Collagenase (Catalytic Domain)"/>
    <property type="match status" value="1"/>
</dbReference>
<gene>
    <name evidence="1" type="ORF">SAMN05421848_2248</name>
</gene>
<dbReference type="Proteomes" id="UP000199046">
    <property type="component" value="Unassembled WGS sequence"/>
</dbReference>
<dbReference type="SUPFAM" id="SSF55486">
    <property type="entry name" value="Metalloproteases ('zincins'), catalytic domain"/>
    <property type="match status" value="1"/>
</dbReference>
<organism evidence="1 2">
    <name type="scientific">Kushneria avicenniae</name>
    <dbReference type="NCBI Taxonomy" id="402385"/>
    <lineage>
        <taxon>Bacteria</taxon>
        <taxon>Pseudomonadati</taxon>
        <taxon>Pseudomonadota</taxon>
        <taxon>Gammaproteobacteria</taxon>
        <taxon>Oceanospirillales</taxon>
        <taxon>Halomonadaceae</taxon>
        <taxon>Kushneria</taxon>
    </lineage>
</organism>
<evidence type="ECO:0008006" key="3">
    <source>
        <dbReference type="Google" id="ProtNLM"/>
    </source>
</evidence>
<dbReference type="EMBL" id="FOLY01000004">
    <property type="protein sequence ID" value="SFC65621.1"/>
    <property type="molecule type" value="Genomic_DNA"/>
</dbReference>
<dbReference type="PANTHER" id="PTHR30164:SF2">
    <property type="entry name" value="PROTEIN MTFA"/>
    <property type="match status" value="1"/>
</dbReference>
<dbReference type="Pfam" id="PF06167">
    <property type="entry name" value="Peptidase_M90"/>
    <property type="match status" value="1"/>
</dbReference>
<protein>
    <recommendedName>
        <fullName evidence="3">Protein MtfA</fullName>
    </recommendedName>
</protein>
<dbReference type="GO" id="GO:0008237">
    <property type="term" value="F:metallopeptidase activity"/>
    <property type="evidence" value="ECO:0007669"/>
    <property type="project" value="InterPro"/>
</dbReference>
<dbReference type="AlphaFoldDB" id="A0A1I1KY03"/>
<dbReference type="CDD" id="cd20169">
    <property type="entry name" value="Peptidase_M90_mtfA"/>
    <property type="match status" value="1"/>
</dbReference>
<dbReference type="STRING" id="402385.SAMN05421848_2248"/>
<reference evidence="2" key="1">
    <citation type="submission" date="2016-10" db="EMBL/GenBank/DDBJ databases">
        <authorList>
            <person name="Varghese N."/>
            <person name="Submissions S."/>
        </authorList>
    </citation>
    <scope>NUCLEOTIDE SEQUENCE [LARGE SCALE GENOMIC DNA]</scope>
    <source>
        <strain evidence="2">DSM 23439</strain>
    </source>
</reference>
<dbReference type="RefSeq" id="WP_090133969.1">
    <property type="nucleotide sequence ID" value="NZ_FOLY01000004.1"/>
</dbReference>
<dbReference type="InterPro" id="IPR024079">
    <property type="entry name" value="MetalloPept_cat_dom_sf"/>
</dbReference>
<dbReference type="PANTHER" id="PTHR30164">
    <property type="entry name" value="MTFA PEPTIDASE"/>
    <property type="match status" value="1"/>
</dbReference>
<dbReference type="InterPro" id="IPR042252">
    <property type="entry name" value="MtfA_N"/>
</dbReference>
<dbReference type="InterPro" id="IPR010384">
    <property type="entry name" value="MtfA_fam"/>
</dbReference>
<name>A0A1I1KY03_9GAMM</name>
<dbReference type="GO" id="GO:0005829">
    <property type="term" value="C:cytosol"/>
    <property type="evidence" value="ECO:0007669"/>
    <property type="project" value="TreeGrafter"/>
</dbReference>
<dbReference type="Gene3D" id="1.10.472.150">
    <property type="entry name" value="Glucose-regulated metallo-peptidase M90, N-terminal domain"/>
    <property type="match status" value="1"/>
</dbReference>